<evidence type="ECO:0000313" key="3">
    <source>
        <dbReference type="Proteomes" id="UP000002668"/>
    </source>
</evidence>
<accession>E4ZNC3</accession>
<dbReference type="Proteomes" id="UP000002668">
    <property type="component" value="Genome"/>
</dbReference>
<dbReference type="InParanoid" id="E4ZNC3"/>
<dbReference type="AlphaFoldDB" id="E4ZNC3"/>
<dbReference type="EMBL" id="FP929105">
    <property type="protein sequence ID" value="CBX92982.1"/>
    <property type="molecule type" value="Genomic_DNA"/>
</dbReference>
<reference evidence="3" key="1">
    <citation type="journal article" date="2011" name="Nat. Commun.">
        <title>Effector diversification within compartments of the Leptosphaeria maculans genome affected by Repeat-Induced Point mutations.</title>
        <authorList>
            <person name="Rouxel T."/>
            <person name="Grandaubert J."/>
            <person name="Hane J.K."/>
            <person name="Hoede C."/>
            <person name="van de Wouw A.P."/>
            <person name="Couloux A."/>
            <person name="Dominguez V."/>
            <person name="Anthouard V."/>
            <person name="Bally P."/>
            <person name="Bourras S."/>
            <person name="Cozijnsen A.J."/>
            <person name="Ciuffetti L.M."/>
            <person name="Degrave A."/>
            <person name="Dilmaghani A."/>
            <person name="Duret L."/>
            <person name="Fudal I."/>
            <person name="Goodwin S.B."/>
            <person name="Gout L."/>
            <person name="Glaser N."/>
            <person name="Linglin J."/>
            <person name="Kema G.H.J."/>
            <person name="Lapalu N."/>
            <person name="Lawrence C.B."/>
            <person name="May K."/>
            <person name="Meyer M."/>
            <person name="Ollivier B."/>
            <person name="Poulain J."/>
            <person name="Schoch C.L."/>
            <person name="Simon A."/>
            <person name="Spatafora J.W."/>
            <person name="Stachowiak A."/>
            <person name="Turgeon B.G."/>
            <person name="Tyler B.M."/>
            <person name="Vincent D."/>
            <person name="Weissenbach J."/>
            <person name="Amselem J."/>
            <person name="Quesneville H."/>
            <person name="Oliver R.P."/>
            <person name="Wincker P."/>
            <person name="Balesdent M.-H."/>
            <person name="Howlett B.J."/>
        </authorList>
    </citation>
    <scope>NUCLEOTIDE SEQUENCE [LARGE SCALE GENOMIC DNA]</scope>
    <source>
        <strain evidence="3">JN3 / isolate v23.1.3 / race Av1-4-5-6-7-8</strain>
    </source>
</reference>
<dbReference type="HOGENOM" id="CLU_2740488_0_0_1"/>
<gene>
    <name evidence="2" type="ORF">LEMA_uP038830.1</name>
</gene>
<feature type="region of interest" description="Disordered" evidence="1">
    <location>
        <begin position="1"/>
        <end position="30"/>
    </location>
</feature>
<dbReference type="VEuPathDB" id="FungiDB:LEMA_uP038830.1"/>
<proteinExistence type="predicted"/>
<keyword evidence="3" id="KW-1185">Reference proteome</keyword>
<organism evidence="3">
    <name type="scientific">Leptosphaeria maculans (strain JN3 / isolate v23.1.3 / race Av1-4-5-6-7-8)</name>
    <name type="common">Blackleg fungus</name>
    <name type="synonym">Phoma lingam</name>
    <dbReference type="NCBI Taxonomy" id="985895"/>
    <lineage>
        <taxon>Eukaryota</taxon>
        <taxon>Fungi</taxon>
        <taxon>Dikarya</taxon>
        <taxon>Ascomycota</taxon>
        <taxon>Pezizomycotina</taxon>
        <taxon>Dothideomycetes</taxon>
        <taxon>Pleosporomycetidae</taxon>
        <taxon>Pleosporales</taxon>
        <taxon>Pleosporineae</taxon>
        <taxon>Leptosphaeriaceae</taxon>
        <taxon>Plenodomus</taxon>
        <taxon>Plenodomus lingam/Leptosphaeria maculans species complex</taxon>
    </lineage>
</organism>
<name>E4ZNC3_LEPMJ</name>
<sequence length="71" mass="8086">MPLRKDASQKTGSGIDLESAKVQTRPNRQRLPLEWAEPRLDRFLDGRYSPVTARIPHDMQCTTPLVKPSDI</sequence>
<evidence type="ECO:0000313" key="2">
    <source>
        <dbReference type="EMBL" id="CBX92982.1"/>
    </source>
</evidence>
<protein>
    <submittedName>
        <fullName evidence="2">Predicted protein</fullName>
    </submittedName>
</protein>
<evidence type="ECO:0000256" key="1">
    <source>
        <dbReference type="SAM" id="MobiDB-lite"/>
    </source>
</evidence>